<reference evidence="4 5" key="1">
    <citation type="submission" date="2016-06" db="EMBL/GenBank/DDBJ databases">
        <title>Complete genome sequence of a deep-branching marine Gamma Proteobacterium Woeseia oceani type strain XK5.</title>
        <authorList>
            <person name="Mu D."/>
            <person name="Du Z."/>
        </authorList>
    </citation>
    <scope>NUCLEOTIDE SEQUENCE [LARGE SCALE GENOMIC DNA]</scope>
    <source>
        <strain evidence="4 5">XK5</strain>
    </source>
</reference>
<dbReference type="OrthoDB" id="3398487at2"/>
<dbReference type="PANTHER" id="PTHR43713">
    <property type="entry name" value="GLUTAMATE-1-SEMIALDEHYDE 2,1-AMINOMUTASE"/>
    <property type="match status" value="1"/>
</dbReference>
<dbReference type="InterPro" id="IPR005814">
    <property type="entry name" value="Aminotrans_3"/>
</dbReference>
<dbReference type="Pfam" id="PF00202">
    <property type="entry name" value="Aminotran_3"/>
    <property type="match status" value="1"/>
</dbReference>
<evidence type="ECO:0000256" key="2">
    <source>
        <dbReference type="ARBA" id="ARBA00022898"/>
    </source>
</evidence>
<dbReference type="Gene3D" id="3.40.640.10">
    <property type="entry name" value="Type I PLP-dependent aspartate aminotransferase-like (Major domain)"/>
    <property type="match status" value="1"/>
</dbReference>
<dbReference type="STRING" id="1548547.BA177_07150"/>
<dbReference type="GO" id="GO:0030170">
    <property type="term" value="F:pyridoxal phosphate binding"/>
    <property type="evidence" value="ECO:0007669"/>
    <property type="project" value="InterPro"/>
</dbReference>
<evidence type="ECO:0000313" key="5">
    <source>
        <dbReference type="Proteomes" id="UP000092695"/>
    </source>
</evidence>
<accession>A0A193LF56</accession>
<keyword evidence="4" id="KW-0808">Transferase</keyword>
<evidence type="ECO:0000313" key="4">
    <source>
        <dbReference type="EMBL" id="ANO51014.1"/>
    </source>
</evidence>
<gene>
    <name evidence="4" type="ORF">BA177_07150</name>
</gene>
<dbReference type="PANTHER" id="PTHR43713:SF3">
    <property type="entry name" value="GLUTAMATE-1-SEMIALDEHYDE 2,1-AMINOMUTASE 1, CHLOROPLASTIC-RELATED"/>
    <property type="match status" value="1"/>
</dbReference>
<comment type="cofactor">
    <cofactor evidence="1">
        <name>pyridoxal 5'-phosphate</name>
        <dbReference type="ChEBI" id="CHEBI:597326"/>
    </cofactor>
</comment>
<protein>
    <submittedName>
        <fullName evidence="4">Aminotransferase</fullName>
    </submittedName>
</protein>
<dbReference type="Proteomes" id="UP000092695">
    <property type="component" value="Chromosome"/>
</dbReference>
<name>A0A193LF56_9GAMM</name>
<dbReference type="SUPFAM" id="SSF53383">
    <property type="entry name" value="PLP-dependent transferases"/>
    <property type="match status" value="1"/>
</dbReference>
<proteinExistence type="inferred from homology"/>
<dbReference type="NCBIfam" id="NF005453">
    <property type="entry name" value="PRK07046.1"/>
    <property type="match status" value="1"/>
</dbReference>
<dbReference type="InterPro" id="IPR015422">
    <property type="entry name" value="PyrdxlP-dep_Trfase_small"/>
</dbReference>
<dbReference type="RefSeq" id="WP_068614784.1">
    <property type="nucleotide sequence ID" value="NZ_CP016268.1"/>
</dbReference>
<dbReference type="KEGG" id="woc:BA177_07150"/>
<evidence type="ECO:0000256" key="1">
    <source>
        <dbReference type="ARBA" id="ARBA00001933"/>
    </source>
</evidence>
<dbReference type="Gene3D" id="3.90.1150.10">
    <property type="entry name" value="Aspartate Aminotransferase, domain 1"/>
    <property type="match status" value="1"/>
</dbReference>
<keyword evidence="2 3" id="KW-0663">Pyridoxal phosphate</keyword>
<dbReference type="EMBL" id="CP016268">
    <property type="protein sequence ID" value="ANO51014.1"/>
    <property type="molecule type" value="Genomic_DNA"/>
</dbReference>
<dbReference type="AlphaFoldDB" id="A0A193LF56"/>
<comment type="similarity">
    <text evidence="3">Belongs to the class-III pyridoxal-phosphate-dependent aminotransferase family.</text>
</comment>
<sequence length="456" mass="49959">MPLISRQRIRNLLEREKTAFESAHPTSRKLAAESAPHFIAGVQMPWLVEWESPFTLFVDKAKGAQITDVDGNDYVDLCLGDTGAMFGHSPDVLVAAVRDAVDQGLTYMLPTEDGARIAAEFAKRTGLPRWSFTLTATDANRFAARIARAITGRPKILVFDGCYHGTHDETLARLDDGRVNPREGSVGPPVPLEQTTRVVEFNDLAALDEALSHGDVACVLAEPALTNCGMVLPDDDFHAGMREITRKHGVLLIIDETHTISSGPGGYTQAYGLEPDMFVLGKPIGGGIPAAVYGVSEDIANRFDALLDPEHPVVVGIGGTLSGNALSLRAVRTMLENVITEENFQYMFSIAERLEEGIRATIEKHNIPWHVSRMGARVEYGHTVKPRRTAREVEDTTDGELEQLLHLYCLNRGVMITPFHNMMLTSPSTTAEHVDLHNRIFADCVEELTNVAAEVA</sequence>
<dbReference type="InterPro" id="IPR015424">
    <property type="entry name" value="PyrdxlP-dep_Trfase"/>
</dbReference>
<keyword evidence="4" id="KW-0032">Aminotransferase</keyword>
<dbReference type="InterPro" id="IPR015421">
    <property type="entry name" value="PyrdxlP-dep_Trfase_major"/>
</dbReference>
<dbReference type="GO" id="GO:0008483">
    <property type="term" value="F:transaminase activity"/>
    <property type="evidence" value="ECO:0007669"/>
    <property type="project" value="UniProtKB-KW"/>
</dbReference>
<keyword evidence="5" id="KW-1185">Reference proteome</keyword>
<organism evidence="4 5">
    <name type="scientific">Woeseia oceani</name>
    <dbReference type="NCBI Taxonomy" id="1548547"/>
    <lineage>
        <taxon>Bacteria</taxon>
        <taxon>Pseudomonadati</taxon>
        <taxon>Pseudomonadota</taxon>
        <taxon>Gammaproteobacteria</taxon>
        <taxon>Woeseiales</taxon>
        <taxon>Woeseiaceae</taxon>
        <taxon>Woeseia</taxon>
    </lineage>
</organism>
<evidence type="ECO:0000256" key="3">
    <source>
        <dbReference type="RuleBase" id="RU003560"/>
    </source>
</evidence>
<dbReference type="CDD" id="cd00610">
    <property type="entry name" value="OAT_like"/>
    <property type="match status" value="1"/>
</dbReference>